<proteinExistence type="predicted"/>
<dbReference type="Gene3D" id="3.90.215.10">
    <property type="entry name" value="Gamma Fibrinogen, chain A, domain 1"/>
    <property type="match status" value="1"/>
</dbReference>
<dbReference type="PANTHER" id="PTHR16146">
    <property type="entry name" value="INTELECTIN"/>
    <property type="match status" value="1"/>
</dbReference>
<keyword evidence="2" id="KW-0430">Lectin</keyword>
<feature type="signal peptide" evidence="5">
    <location>
        <begin position="1"/>
        <end position="35"/>
    </location>
</feature>
<evidence type="ECO:0000256" key="3">
    <source>
        <dbReference type="ARBA" id="ARBA00022837"/>
    </source>
</evidence>
<evidence type="ECO:0000313" key="7">
    <source>
        <dbReference type="Proteomes" id="UP001159405"/>
    </source>
</evidence>
<keyword evidence="7" id="KW-1185">Reference proteome</keyword>
<gene>
    <name evidence="6" type="ORF">PLOB_00015514</name>
</gene>
<dbReference type="PANTHER" id="PTHR16146:SF53">
    <property type="entry name" value="APPLE DOMAIN-CONTAINING PROTEIN"/>
    <property type="match status" value="1"/>
</dbReference>
<dbReference type="SUPFAM" id="SSF56496">
    <property type="entry name" value="Fibrinogen C-terminal domain-like"/>
    <property type="match status" value="1"/>
</dbReference>
<evidence type="ECO:0000256" key="2">
    <source>
        <dbReference type="ARBA" id="ARBA00022734"/>
    </source>
</evidence>
<feature type="non-terminal residue" evidence="6">
    <location>
        <position position="1"/>
    </location>
</feature>
<keyword evidence="3" id="KW-0106">Calcium</keyword>
<protein>
    <recommendedName>
        <fullName evidence="8">Fibrinogen C-terminal domain-containing protein</fullName>
    </recommendedName>
</protein>
<evidence type="ECO:0000256" key="1">
    <source>
        <dbReference type="ARBA" id="ARBA00022723"/>
    </source>
</evidence>
<name>A0ABN8R7N7_9CNID</name>
<evidence type="ECO:0000256" key="4">
    <source>
        <dbReference type="ARBA" id="ARBA00023157"/>
    </source>
</evidence>
<keyword evidence="4" id="KW-1015">Disulfide bond</keyword>
<evidence type="ECO:0008006" key="8">
    <source>
        <dbReference type="Google" id="ProtNLM"/>
    </source>
</evidence>
<dbReference type="Proteomes" id="UP001159405">
    <property type="component" value="Unassembled WGS sequence"/>
</dbReference>
<feature type="chain" id="PRO_5046765947" description="Fibrinogen C-terminal domain-containing protein" evidence="5">
    <location>
        <begin position="36"/>
        <end position="354"/>
    </location>
</feature>
<comment type="caution">
    <text evidence="6">The sequence shown here is derived from an EMBL/GenBank/DDBJ whole genome shotgun (WGS) entry which is preliminary data.</text>
</comment>
<dbReference type="EMBL" id="CALNXK010000194">
    <property type="protein sequence ID" value="CAH3174891.1"/>
    <property type="molecule type" value="Genomic_DNA"/>
</dbReference>
<evidence type="ECO:0000313" key="6">
    <source>
        <dbReference type="EMBL" id="CAH3174891.1"/>
    </source>
</evidence>
<keyword evidence="5" id="KW-0732">Signal</keyword>
<organism evidence="6 7">
    <name type="scientific">Porites lobata</name>
    <dbReference type="NCBI Taxonomy" id="104759"/>
    <lineage>
        <taxon>Eukaryota</taxon>
        <taxon>Metazoa</taxon>
        <taxon>Cnidaria</taxon>
        <taxon>Anthozoa</taxon>
        <taxon>Hexacorallia</taxon>
        <taxon>Scleractinia</taxon>
        <taxon>Fungiina</taxon>
        <taxon>Poritidae</taxon>
        <taxon>Porites</taxon>
    </lineage>
</organism>
<reference evidence="6 7" key="1">
    <citation type="submission" date="2022-05" db="EMBL/GenBank/DDBJ databases">
        <authorList>
            <consortium name="Genoscope - CEA"/>
            <person name="William W."/>
        </authorList>
    </citation>
    <scope>NUCLEOTIDE SEQUENCE [LARGE SCALE GENOMIC DNA]</scope>
</reference>
<dbReference type="InterPro" id="IPR014716">
    <property type="entry name" value="Fibrinogen_a/b/g_C_1"/>
</dbReference>
<evidence type="ECO:0000256" key="5">
    <source>
        <dbReference type="SAM" id="SignalP"/>
    </source>
</evidence>
<accession>A0ABN8R7N7</accession>
<sequence length="354" mass="40041">CFILTDSSVNERQLPVMSMKFSFVCLFLLVAACQGKSAGNLKASVKQNVGSGQDSGTKEKPCQENANKLKPRSCVDHLKNGADKCGYYKIYDAAGNGFTVYCDMETEPGAAWTLIMSWSLKNKLFSNFRYSENGCDFDHSLQNNSGNRDKKTYVLCPILQTRTCIGVLKSIIMFFHSFIAMEDAFTLFFHLAYLILSYSDRQTPMSINDPVNENSPNWFLYRLTKDRMKSLRDVSTHWRATCSYDKYGINNYKDYVRGKFADTDIFAFLGAGVCLKTELVNIRGHTGIHKTAGFWQVAGSYLGHMSTEHKCQFDYSVGQVSSEDNFGYYGTTNPKFTCTMNGDSTTQWWFGSYQ</sequence>
<keyword evidence="1" id="KW-0479">Metal-binding</keyword>
<dbReference type="InterPro" id="IPR036056">
    <property type="entry name" value="Fibrinogen-like_C"/>
</dbReference>